<dbReference type="OrthoDB" id="7595581at2"/>
<accession>A0A2D2AYP1</accession>
<evidence type="ECO:0000256" key="1">
    <source>
        <dbReference type="SAM" id="MobiDB-lite"/>
    </source>
</evidence>
<reference evidence="2 3" key="1">
    <citation type="submission" date="2017-10" db="EMBL/GenBank/DDBJ databases">
        <title>Genome sequence of Caulobacter mirabilis FWC38.</title>
        <authorList>
            <person name="Fiebig A."/>
            <person name="Crosson S."/>
        </authorList>
    </citation>
    <scope>NUCLEOTIDE SEQUENCE [LARGE SCALE GENOMIC DNA]</scope>
    <source>
        <strain evidence="2 3">FWC 38</strain>
    </source>
</reference>
<dbReference type="EMBL" id="CP024201">
    <property type="protein sequence ID" value="ATQ43130.1"/>
    <property type="molecule type" value="Genomic_DNA"/>
</dbReference>
<feature type="compositionally biased region" description="Basic and acidic residues" evidence="1">
    <location>
        <begin position="63"/>
        <end position="83"/>
    </location>
</feature>
<feature type="compositionally biased region" description="Polar residues" evidence="1">
    <location>
        <begin position="85"/>
        <end position="95"/>
    </location>
</feature>
<dbReference type="AlphaFoldDB" id="A0A2D2AYP1"/>
<dbReference type="RefSeq" id="WP_099622381.1">
    <property type="nucleotide sequence ID" value="NZ_CP024201.1"/>
</dbReference>
<proteinExistence type="predicted"/>
<dbReference type="Proteomes" id="UP000228945">
    <property type="component" value="Chromosome"/>
</dbReference>
<evidence type="ECO:0000313" key="3">
    <source>
        <dbReference type="Proteomes" id="UP000228945"/>
    </source>
</evidence>
<dbReference type="KEGG" id="cmb:CSW64_12245"/>
<keyword evidence="3" id="KW-1185">Reference proteome</keyword>
<name>A0A2D2AYP1_9CAUL</name>
<protein>
    <submittedName>
        <fullName evidence="2">Uncharacterized protein</fullName>
    </submittedName>
</protein>
<feature type="region of interest" description="Disordered" evidence="1">
    <location>
        <begin position="62"/>
        <end position="95"/>
    </location>
</feature>
<gene>
    <name evidence="2" type="ORF">CSW64_12245</name>
</gene>
<evidence type="ECO:0000313" key="2">
    <source>
        <dbReference type="EMBL" id="ATQ43130.1"/>
    </source>
</evidence>
<sequence length="95" mass="11055">MGERKVLNAIGDAIADIRSTLIDRGWFGQEARIRQQWNELGYKNDEGPSRFLGPEHFVWPEGSKGHEKYGSFERDWAPREPAERAQQNQDIEIDR</sequence>
<organism evidence="2 3">
    <name type="scientific">Caulobacter mirabilis</name>
    <dbReference type="NCBI Taxonomy" id="69666"/>
    <lineage>
        <taxon>Bacteria</taxon>
        <taxon>Pseudomonadati</taxon>
        <taxon>Pseudomonadota</taxon>
        <taxon>Alphaproteobacteria</taxon>
        <taxon>Caulobacterales</taxon>
        <taxon>Caulobacteraceae</taxon>
        <taxon>Caulobacter</taxon>
    </lineage>
</organism>